<evidence type="ECO:0000259" key="2">
    <source>
        <dbReference type="PROSITE" id="PS50887"/>
    </source>
</evidence>
<dbReference type="Gene3D" id="3.30.450.40">
    <property type="match status" value="1"/>
</dbReference>
<dbReference type="eggNOG" id="COG2203">
    <property type="taxonomic scope" value="Bacteria"/>
</dbReference>
<dbReference type="Proteomes" id="UP000002432">
    <property type="component" value="Chromosome"/>
</dbReference>
<evidence type="ECO:0000313" key="4">
    <source>
        <dbReference type="Proteomes" id="UP000002432"/>
    </source>
</evidence>
<name>Q1IT36_KORVE</name>
<organism evidence="3 4">
    <name type="scientific">Koribacter versatilis (strain Ellin345)</name>
    <dbReference type="NCBI Taxonomy" id="204669"/>
    <lineage>
        <taxon>Bacteria</taxon>
        <taxon>Pseudomonadati</taxon>
        <taxon>Acidobacteriota</taxon>
        <taxon>Terriglobia</taxon>
        <taxon>Terriglobales</taxon>
        <taxon>Candidatus Korobacteraceae</taxon>
        <taxon>Candidatus Korobacter</taxon>
    </lineage>
</organism>
<dbReference type="STRING" id="204669.Acid345_0961"/>
<dbReference type="PANTHER" id="PTHR43102:SF2">
    <property type="entry name" value="GAF DOMAIN-CONTAINING PROTEIN"/>
    <property type="match status" value="1"/>
</dbReference>
<dbReference type="AlphaFoldDB" id="Q1IT36"/>
<dbReference type="RefSeq" id="WP_011521766.1">
    <property type="nucleotide sequence ID" value="NC_008009.1"/>
</dbReference>
<dbReference type="HOGENOM" id="CLU_000445_11_32_0"/>
<dbReference type="SMART" id="SM00267">
    <property type="entry name" value="GGDEF"/>
    <property type="match status" value="1"/>
</dbReference>
<accession>Q1IT36</accession>
<reference evidence="3 4" key="1">
    <citation type="journal article" date="2009" name="Appl. Environ. Microbiol.">
        <title>Three genomes from the phylum Acidobacteria provide insight into the lifestyles of these microorganisms in soils.</title>
        <authorList>
            <person name="Ward N.L."/>
            <person name="Challacombe J.F."/>
            <person name="Janssen P.H."/>
            <person name="Henrissat B."/>
            <person name="Coutinho P.M."/>
            <person name="Wu M."/>
            <person name="Xie G."/>
            <person name="Haft D.H."/>
            <person name="Sait M."/>
            <person name="Badger J."/>
            <person name="Barabote R.D."/>
            <person name="Bradley B."/>
            <person name="Brettin T.S."/>
            <person name="Brinkac L.M."/>
            <person name="Bruce D."/>
            <person name="Creasy T."/>
            <person name="Daugherty S.C."/>
            <person name="Davidsen T.M."/>
            <person name="DeBoy R.T."/>
            <person name="Detter J.C."/>
            <person name="Dodson R.J."/>
            <person name="Durkin A.S."/>
            <person name="Ganapathy A."/>
            <person name="Gwinn-Giglio M."/>
            <person name="Han C.S."/>
            <person name="Khouri H."/>
            <person name="Kiss H."/>
            <person name="Kothari S.P."/>
            <person name="Madupu R."/>
            <person name="Nelson K.E."/>
            <person name="Nelson W.C."/>
            <person name="Paulsen I."/>
            <person name="Penn K."/>
            <person name="Ren Q."/>
            <person name="Rosovitz M.J."/>
            <person name="Selengut J.D."/>
            <person name="Shrivastava S."/>
            <person name="Sullivan S.A."/>
            <person name="Tapia R."/>
            <person name="Thompson L.S."/>
            <person name="Watkins K.L."/>
            <person name="Yang Q."/>
            <person name="Yu C."/>
            <person name="Zafar N."/>
            <person name="Zhou L."/>
            <person name="Kuske C.R."/>
        </authorList>
    </citation>
    <scope>NUCLEOTIDE SEQUENCE [LARGE SCALE GENOMIC DNA]</scope>
    <source>
        <strain evidence="3 4">Ellin345</strain>
    </source>
</reference>
<dbReference type="GO" id="GO:0006355">
    <property type="term" value="P:regulation of DNA-templated transcription"/>
    <property type="evidence" value="ECO:0007669"/>
    <property type="project" value="InterPro"/>
</dbReference>
<dbReference type="Pfam" id="PF00989">
    <property type="entry name" value="PAS"/>
    <property type="match status" value="1"/>
</dbReference>
<dbReference type="CDD" id="cd00130">
    <property type="entry name" value="PAS"/>
    <property type="match status" value="1"/>
</dbReference>
<evidence type="ECO:0000313" key="3">
    <source>
        <dbReference type="EMBL" id="ABF39964.1"/>
    </source>
</evidence>
<protein>
    <submittedName>
        <fullName evidence="3">Diguanylate cyclase with PAS/PAC sensor</fullName>
    </submittedName>
</protein>
<dbReference type="Pfam" id="PF00990">
    <property type="entry name" value="GGDEF"/>
    <property type="match status" value="1"/>
</dbReference>
<dbReference type="KEGG" id="aba:Acid345_0961"/>
<gene>
    <name evidence="3" type="ordered locus">Acid345_0961</name>
</gene>
<dbReference type="SUPFAM" id="SSF55073">
    <property type="entry name" value="Nucleotide cyclase"/>
    <property type="match status" value="1"/>
</dbReference>
<dbReference type="PROSITE" id="PS50887">
    <property type="entry name" value="GGDEF"/>
    <property type="match status" value="1"/>
</dbReference>
<dbReference type="CDD" id="cd01949">
    <property type="entry name" value="GGDEF"/>
    <property type="match status" value="1"/>
</dbReference>
<dbReference type="InterPro" id="IPR029787">
    <property type="entry name" value="Nucleotide_cyclase"/>
</dbReference>
<dbReference type="EnsemblBacteria" id="ABF39964">
    <property type="protein sequence ID" value="ABF39964"/>
    <property type="gene ID" value="Acid345_0961"/>
</dbReference>
<proteinExistence type="predicted"/>
<dbReference type="InterPro" id="IPR003018">
    <property type="entry name" value="GAF"/>
</dbReference>
<dbReference type="InterPro" id="IPR000160">
    <property type="entry name" value="GGDEF_dom"/>
</dbReference>
<dbReference type="InterPro" id="IPR043128">
    <property type="entry name" value="Rev_trsase/Diguanyl_cyclase"/>
</dbReference>
<dbReference type="InterPro" id="IPR000014">
    <property type="entry name" value="PAS"/>
</dbReference>
<dbReference type="InterPro" id="IPR013767">
    <property type="entry name" value="PAS_fold"/>
</dbReference>
<dbReference type="InterPro" id="IPR029016">
    <property type="entry name" value="GAF-like_dom_sf"/>
</dbReference>
<evidence type="ECO:0000259" key="1">
    <source>
        <dbReference type="PROSITE" id="PS50112"/>
    </source>
</evidence>
<sequence length="465" mass="50782">MPAVIPANEAARQQELTSFQILDTPPDSSFDNLVALAAEICEAPISTVTFIDSDRQWFKAKLGVESDQTPREQSFCAHAILKPNEFMVVPDAAKDPRFEDNPLVTGEPNIRFYAAAPLVSKGLGLGALCIIDRQPRTLKPFQESALRTLASQAAQLMELHRQRAMAENHRRFLHTVMETLAEGVIVRDSQRRLLAHNTMASVLLGTELKDMVGQTFSMLHFKPVQPDGFPIPTEDLPSYKALATGEPQRNVIFGITRPNKTEIWIESNASVLNDPVHGECAVISFRDVSDRKALEKQIQRDGTTDPLTGLPNRAAFLNYVGKAIAAASRYKHPMSVCVASLDDLKAMVAKHGPHAADSALKHFGTILRATLRHEDSVARLAGDDFVALFPYVDANRALTSLDRFKSTLENAQLRLHDGKEITLTGACGLSDWKPGMSAEDLLDSALKACGEAKAKGRNSVAVAAG</sequence>
<dbReference type="Pfam" id="PF01590">
    <property type="entry name" value="GAF"/>
    <property type="match status" value="1"/>
</dbReference>
<dbReference type="SUPFAM" id="SSF55785">
    <property type="entry name" value="PYP-like sensor domain (PAS domain)"/>
    <property type="match status" value="1"/>
</dbReference>
<feature type="domain" description="GGDEF" evidence="2">
    <location>
        <begin position="332"/>
        <end position="465"/>
    </location>
</feature>
<dbReference type="NCBIfam" id="TIGR00254">
    <property type="entry name" value="GGDEF"/>
    <property type="match status" value="1"/>
</dbReference>
<dbReference type="EMBL" id="CP000360">
    <property type="protein sequence ID" value="ABF39964.1"/>
    <property type="molecule type" value="Genomic_DNA"/>
</dbReference>
<dbReference type="Gene3D" id="3.30.450.20">
    <property type="entry name" value="PAS domain"/>
    <property type="match status" value="1"/>
</dbReference>
<dbReference type="PANTHER" id="PTHR43102">
    <property type="entry name" value="SLR1143 PROTEIN"/>
    <property type="match status" value="1"/>
</dbReference>
<dbReference type="eggNOG" id="COG3706">
    <property type="taxonomic scope" value="Bacteria"/>
</dbReference>
<keyword evidence="4" id="KW-1185">Reference proteome</keyword>
<dbReference type="SUPFAM" id="SSF55781">
    <property type="entry name" value="GAF domain-like"/>
    <property type="match status" value="1"/>
</dbReference>
<dbReference type="NCBIfam" id="TIGR00229">
    <property type="entry name" value="sensory_box"/>
    <property type="match status" value="1"/>
</dbReference>
<dbReference type="PROSITE" id="PS50112">
    <property type="entry name" value="PAS"/>
    <property type="match status" value="1"/>
</dbReference>
<dbReference type="Gene3D" id="3.30.70.270">
    <property type="match status" value="1"/>
</dbReference>
<dbReference type="eggNOG" id="COG3290">
    <property type="taxonomic scope" value="Bacteria"/>
</dbReference>
<dbReference type="SMART" id="SM00065">
    <property type="entry name" value="GAF"/>
    <property type="match status" value="1"/>
</dbReference>
<feature type="domain" description="PAS" evidence="1">
    <location>
        <begin position="169"/>
        <end position="220"/>
    </location>
</feature>
<dbReference type="InterPro" id="IPR035965">
    <property type="entry name" value="PAS-like_dom_sf"/>
</dbReference>